<evidence type="ECO:0000313" key="2">
    <source>
        <dbReference type="Proteomes" id="UP000694864"/>
    </source>
</evidence>
<feature type="compositionally biased region" description="Basic and acidic residues" evidence="1">
    <location>
        <begin position="113"/>
        <end position="124"/>
    </location>
</feature>
<evidence type="ECO:0000256" key="1">
    <source>
        <dbReference type="SAM" id="MobiDB-lite"/>
    </source>
</evidence>
<keyword evidence="2" id="KW-1185">Reference proteome</keyword>
<dbReference type="GeneID" id="104709767"/>
<feature type="compositionally biased region" description="Basic and acidic residues" evidence="1">
    <location>
        <begin position="39"/>
        <end position="56"/>
    </location>
</feature>
<reference evidence="3" key="2">
    <citation type="submission" date="2025-08" db="UniProtKB">
        <authorList>
            <consortium name="RefSeq"/>
        </authorList>
    </citation>
    <scope>IDENTIFICATION</scope>
    <source>
        <tissue evidence="3">Leaf</tissue>
    </source>
</reference>
<name>A0ABM0TDA4_CAMSA</name>
<sequence length="186" mass="21233">MIEDSMEGSNSVFVYSYLTKRKAEFDAEELEESDEELGDEKVKIDDREADKALLEEHEWDMDGSDGLEYHSSTNSDHSSMDLKSNVRKRKAEFEAGEEEVEEEESDEEEEGVDDGRAKIEEEPKARIDYLKAPEWDVDSFDGLEYYSSPEPILSSSDEEFFPEEAIASLNARSSRARDFTVIVSLS</sequence>
<protein>
    <submittedName>
        <fullName evidence="3">Myb-like protein V</fullName>
    </submittedName>
</protein>
<reference evidence="2" key="1">
    <citation type="journal article" date="2014" name="Nat. Commun.">
        <title>The emerging biofuel crop Camelina sativa retains a highly undifferentiated hexaploid genome structure.</title>
        <authorList>
            <person name="Kagale S."/>
            <person name="Koh C."/>
            <person name="Nixon J."/>
            <person name="Bollina V."/>
            <person name="Clarke W.E."/>
            <person name="Tuteja R."/>
            <person name="Spillane C."/>
            <person name="Robinson S.J."/>
            <person name="Links M.G."/>
            <person name="Clarke C."/>
            <person name="Higgins E.E."/>
            <person name="Huebert T."/>
            <person name="Sharpe A.G."/>
            <person name="Parkin I.A."/>
        </authorList>
    </citation>
    <scope>NUCLEOTIDE SEQUENCE [LARGE SCALE GENOMIC DNA]</scope>
    <source>
        <strain evidence="2">cv. DH55</strain>
    </source>
</reference>
<dbReference type="Proteomes" id="UP000694864">
    <property type="component" value="Chromosome 8"/>
</dbReference>
<feature type="compositionally biased region" description="Acidic residues" evidence="1">
    <location>
        <begin position="27"/>
        <end position="38"/>
    </location>
</feature>
<evidence type="ECO:0000313" key="3">
    <source>
        <dbReference type="RefSeq" id="XP_010424631.1"/>
    </source>
</evidence>
<gene>
    <name evidence="3" type="primary">LOC104709767</name>
</gene>
<dbReference type="RefSeq" id="XP_010424631.1">
    <property type="nucleotide sequence ID" value="XM_010426329.2"/>
</dbReference>
<proteinExistence type="predicted"/>
<organism evidence="2 3">
    <name type="scientific">Camelina sativa</name>
    <name type="common">False flax</name>
    <name type="synonym">Myagrum sativum</name>
    <dbReference type="NCBI Taxonomy" id="90675"/>
    <lineage>
        <taxon>Eukaryota</taxon>
        <taxon>Viridiplantae</taxon>
        <taxon>Streptophyta</taxon>
        <taxon>Embryophyta</taxon>
        <taxon>Tracheophyta</taxon>
        <taxon>Spermatophyta</taxon>
        <taxon>Magnoliopsida</taxon>
        <taxon>eudicotyledons</taxon>
        <taxon>Gunneridae</taxon>
        <taxon>Pentapetalae</taxon>
        <taxon>rosids</taxon>
        <taxon>malvids</taxon>
        <taxon>Brassicales</taxon>
        <taxon>Brassicaceae</taxon>
        <taxon>Camelineae</taxon>
        <taxon>Camelina</taxon>
    </lineage>
</organism>
<accession>A0ABM0TDA4</accession>
<feature type="compositionally biased region" description="Acidic residues" evidence="1">
    <location>
        <begin position="94"/>
        <end position="112"/>
    </location>
</feature>
<feature type="region of interest" description="Disordered" evidence="1">
    <location>
        <begin position="27"/>
        <end position="124"/>
    </location>
</feature>